<evidence type="ECO:0000313" key="2">
    <source>
        <dbReference type="Proteomes" id="UP000515913"/>
    </source>
</evidence>
<dbReference type="Proteomes" id="UP000515913">
    <property type="component" value="Chromosome"/>
</dbReference>
<dbReference type="Pfam" id="PF16256">
    <property type="entry name" value="DUF4911"/>
    <property type="match status" value="1"/>
</dbReference>
<dbReference type="InterPro" id="IPR032587">
    <property type="entry name" value="DUF4911"/>
</dbReference>
<evidence type="ECO:0000313" key="1">
    <source>
        <dbReference type="EMBL" id="QNM15980.1"/>
    </source>
</evidence>
<dbReference type="AlphaFoldDB" id="A0A7G9GYU8"/>
<protein>
    <submittedName>
        <fullName evidence="1">DUF4911 domain-containing protein</fullName>
    </submittedName>
</protein>
<dbReference type="RefSeq" id="WP_187423177.1">
    <property type="nucleotide sequence ID" value="NZ_CP060637.1"/>
</dbReference>
<sequence length="87" mass="9828">MLSSYEFLIKSRKEDIDFINKIIEAYEGIGVVRTVNANEGILSIIATSDFKDDTKNILLDLNNNYGVVAKIIEEGPWKGSLHINKRD</sequence>
<dbReference type="KEGG" id="fho:H9Q81_03890"/>
<proteinExistence type="predicted"/>
<name>A0A7G9GYU8_9FUSO</name>
<gene>
    <name evidence="1" type="ORF">H9Q81_03890</name>
</gene>
<reference evidence="1 2" key="1">
    <citation type="submission" date="2020-08" db="EMBL/GenBank/DDBJ databases">
        <authorList>
            <person name="Liu C."/>
            <person name="Sun Q."/>
        </authorList>
    </citation>
    <scope>NUCLEOTIDE SEQUENCE [LARGE SCALE GENOMIC DNA]</scope>
    <source>
        <strain evidence="1 2">NSJ-57</strain>
    </source>
</reference>
<dbReference type="EMBL" id="CP060637">
    <property type="protein sequence ID" value="QNM15980.1"/>
    <property type="molecule type" value="Genomic_DNA"/>
</dbReference>
<keyword evidence="2" id="KW-1185">Reference proteome</keyword>
<organism evidence="1 2">
    <name type="scientific">Fusobacterium hominis</name>
    <dbReference type="NCBI Taxonomy" id="2764326"/>
    <lineage>
        <taxon>Bacteria</taxon>
        <taxon>Fusobacteriati</taxon>
        <taxon>Fusobacteriota</taxon>
        <taxon>Fusobacteriia</taxon>
        <taxon>Fusobacteriales</taxon>
        <taxon>Fusobacteriaceae</taxon>
        <taxon>Fusobacterium</taxon>
    </lineage>
</organism>
<accession>A0A7G9GYU8</accession>